<reference evidence="9 10" key="1">
    <citation type="submission" date="2022-07" db="EMBL/GenBank/DDBJ databases">
        <title>Genome-wide signatures of adaptation to extreme environments.</title>
        <authorList>
            <person name="Cho C.H."/>
            <person name="Yoon H.S."/>
        </authorList>
    </citation>
    <scope>NUCLEOTIDE SEQUENCE [LARGE SCALE GENOMIC DNA]</scope>
    <source>
        <strain evidence="9 10">108.79 E11</strain>
    </source>
</reference>
<dbReference type="PANTHER" id="PTHR46018:SF2">
    <property type="entry name" value="ZINC PHOSPHODIESTERASE ELAC PROTEIN 1"/>
    <property type="match status" value="1"/>
</dbReference>
<evidence type="ECO:0000313" key="9">
    <source>
        <dbReference type="EMBL" id="KAK4524986.1"/>
    </source>
</evidence>
<evidence type="ECO:0000256" key="7">
    <source>
        <dbReference type="ARBA" id="ARBA00022801"/>
    </source>
</evidence>
<evidence type="ECO:0000256" key="3">
    <source>
        <dbReference type="ARBA" id="ARBA00022694"/>
    </source>
</evidence>
<dbReference type="Proteomes" id="UP001300502">
    <property type="component" value="Unassembled WGS sequence"/>
</dbReference>
<comment type="cofactor">
    <cofactor evidence="1">
        <name>Zn(2+)</name>
        <dbReference type="ChEBI" id="CHEBI:29105"/>
    </cofactor>
</comment>
<dbReference type="GO" id="GO:0042781">
    <property type="term" value="F:3'-tRNA processing endoribonuclease activity"/>
    <property type="evidence" value="ECO:0007669"/>
    <property type="project" value="TreeGrafter"/>
</dbReference>
<keyword evidence="8" id="KW-0862">Zinc</keyword>
<evidence type="ECO:0000313" key="10">
    <source>
        <dbReference type="Proteomes" id="UP001300502"/>
    </source>
</evidence>
<dbReference type="HAMAP" id="MF_01818">
    <property type="entry name" value="RNase_Z_BN"/>
    <property type="match status" value="1"/>
</dbReference>
<keyword evidence="7" id="KW-0378">Hydrolase</keyword>
<dbReference type="EMBL" id="JANCYU010000027">
    <property type="protein sequence ID" value="KAK4524986.1"/>
    <property type="molecule type" value="Genomic_DNA"/>
</dbReference>
<evidence type="ECO:0000256" key="6">
    <source>
        <dbReference type="ARBA" id="ARBA00022759"/>
    </source>
</evidence>
<keyword evidence="5" id="KW-0479">Metal-binding</keyword>
<dbReference type="Gene3D" id="3.60.15.10">
    <property type="entry name" value="Ribonuclease Z/Hydroxyacylglutathione hydrolase-like"/>
    <property type="match status" value="1"/>
</dbReference>
<comment type="subunit">
    <text evidence="2">Homodimer.</text>
</comment>
<dbReference type="PANTHER" id="PTHR46018">
    <property type="entry name" value="ZINC PHOSPHODIESTERASE ELAC PROTEIN 1"/>
    <property type="match status" value="1"/>
</dbReference>
<evidence type="ECO:0000256" key="5">
    <source>
        <dbReference type="ARBA" id="ARBA00022723"/>
    </source>
</evidence>
<evidence type="ECO:0008006" key="11">
    <source>
        <dbReference type="Google" id="ProtNLM"/>
    </source>
</evidence>
<protein>
    <recommendedName>
        <fullName evidence="11">Metallo-beta-lactamase domain-containing protein</fullName>
    </recommendedName>
</protein>
<dbReference type="AlphaFoldDB" id="A0AAV9ICH0"/>
<accession>A0AAV9ICH0</accession>
<organism evidence="9 10">
    <name type="scientific">Galdieria yellowstonensis</name>
    <dbReference type="NCBI Taxonomy" id="3028027"/>
    <lineage>
        <taxon>Eukaryota</taxon>
        <taxon>Rhodophyta</taxon>
        <taxon>Bangiophyceae</taxon>
        <taxon>Galdieriales</taxon>
        <taxon>Galdieriaceae</taxon>
        <taxon>Galdieria</taxon>
    </lineage>
</organism>
<keyword evidence="6" id="KW-0255">Endonuclease</keyword>
<keyword evidence="3" id="KW-0819">tRNA processing</keyword>
<dbReference type="InterPro" id="IPR036866">
    <property type="entry name" value="RibonucZ/Hydroxyglut_hydro"/>
</dbReference>
<dbReference type="Pfam" id="PF23023">
    <property type="entry name" value="Anti-Pycsar_Apyc1"/>
    <property type="match status" value="1"/>
</dbReference>
<sequence>MESNGTRLCFLLPYYVRQRKGRSFCKSCHIKHRIQVLHNGRFLIYSKSTAVRHTFVPKLTIVARSIEEEYTIVEGPAFEKPPSKFIDRVFPDIRRLQSWKQDAEVEDFWKEFREEQLEYRGKSSESQERPKFIEPGNILKDYEDTEAAAVFDWINGEWKSTGSLQYSEPPSFETYVETARKLRNVLAEKLNSQEGFSEALKAKLEALDELISFSTREERIPFPAGYWRLVFLGTSSALPTRQRNVSSMALRIRCPFQLGRESGSDMAETGETDFTPEALFLVDCGEMTAKRLMEAEWHSIYGFKNLKGIFITHMHGDHVWGLAGLMEKIGFYTQHQQRYMKRIKKTPILHIFGPQGLRLFLRTVLQNTFLGFWFCVHELVPRDSDFDHVEPWYVPECLLEENQTSSTYLPFLDKLPARHNEEIVGKDVEMDEEAKCWKLYIDELFQVQVLACPIKHRVPCWGYFFKELTQTSPNYFQSERQRFTVSYGIHDWNVSSITDIIDKKYAYALGVRGKQFSLLRSGKAVKVRHRRQPVELSEVETSWKNFANRAVFNEVPVFQCKPVSGIHVNRIPRSLLLLGDTSNPSSFVEIAKHCDGLVHEATFLEVLRDKAAESFHSTAKMAGQFASSLGTRTLILTHFSSRYETNFYKSNGQVLDETCMNSAEISQDNDNEDANSLALLFAEARSSYSNGPIYLAQDYSTFDLAPHSEEEASRLQLVSTERTRKKHMKRNRKPVEFWFHETMSPAQWRKLRQNVLHCSKESLLSLFNPEEDY</sequence>
<keyword evidence="4" id="KW-0540">Nuclease</keyword>
<evidence type="ECO:0000256" key="4">
    <source>
        <dbReference type="ARBA" id="ARBA00022722"/>
    </source>
</evidence>
<dbReference type="InterPro" id="IPR013471">
    <property type="entry name" value="RNase_Z/BN"/>
</dbReference>
<gene>
    <name evidence="9" type="ORF">GAYE_SCF07G2890</name>
</gene>
<dbReference type="SUPFAM" id="SSF56281">
    <property type="entry name" value="Metallo-hydrolase/oxidoreductase"/>
    <property type="match status" value="1"/>
</dbReference>
<name>A0AAV9ICH0_9RHOD</name>
<evidence type="ECO:0000256" key="2">
    <source>
        <dbReference type="ARBA" id="ARBA00011738"/>
    </source>
</evidence>
<keyword evidence="10" id="KW-1185">Reference proteome</keyword>
<dbReference type="GO" id="GO:0046872">
    <property type="term" value="F:metal ion binding"/>
    <property type="evidence" value="ECO:0007669"/>
    <property type="project" value="UniProtKB-KW"/>
</dbReference>
<evidence type="ECO:0000256" key="1">
    <source>
        <dbReference type="ARBA" id="ARBA00001947"/>
    </source>
</evidence>
<dbReference type="GO" id="GO:0005634">
    <property type="term" value="C:nucleus"/>
    <property type="evidence" value="ECO:0007669"/>
    <property type="project" value="TreeGrafter"/>
</dbReference>
<evidence type="ECO:0000256" key="8">
    <source>
        <dbReference type="ARBA" id="ARBA00022833"/>
    </source>
</evidence>
<proteinExistence type="inferred from homology"/>
<comment type="caution">
    <text evidence="9">The sequence shown here is derived from an EMBL/GenBank/DDBJ whole genome shotgun (WGS) entry which is preliminary data.</text>
</comment>